<evidence type="ECO:0000256" key="2">
    <source>
        <dbReference type="ARBA" id="ARBA00022475"/>
    </source>
</evidence>
<dbReference type="GO" id="GO:0022857">
    <property type="term" value="F:transmembrane transporter activity"/>
    <property type="evidence" value="ECO:0007669"/>
    <property type="project" value="TreeGrafter"/>
</dbReference>
<keyword evidence="2" id="KW-1003">Cell membrane</keyword>
<evidence type="ECO:0000256" key="5">
    <source>
        <dbReference type="ARBA" id="ARBA00022989"/>
    </source>
</evidence>
<name>A0A1Q9JH77_9FIRM</name>
<accession>A0A1Q9JH77</accession>
<protein>
    <recommendedName>
        <fullName evidence="8">TRAP C4-dicarboxylate transport system permease DctM subunit domain-containing protein</fullName>
    </recommendedName>
</protein>
<feature type="transmembrane region" description="Helical" evidence="7">
    <location>
        <begin position="6"/>
        <end position="39"/>
    </location>
</feature>
<dbReference type="EMBL" id="MJIE01000001">
    <property type="protein sequence ID" value="OLR55550.1"/>
    <property type="molecule type" value="Genomic_DNA"/>
</dbReference>
<feature type="transmembrane region" description="Helical" evidence="7">
    <location>
        <begin position="141"/>
        <end position="169"/>
    </location>
</feature>
<feature type="transmembrane region" description="Helical" evidence="7">
    <location>
        <begin position="60"/>
        <end position="81"/>
    </location>
</feature>
<feature type="transmembrane region" description="Helical" evidence="7">
    <location>
        <begin position="406"/>
        <end position="430"/>
    </location>
</feature>
<feature type="transmembrane region" description="Helical" evidence="7">
    <location>
        <begin position="320"/>
        <end position="338"/>
    </location>
</feature>
<keyword evidence="6 7" id="KW-0472">Membrane</keyword>
<dbReference type="PANTHER" id="PTHR33362">
    <property type="entry name" value="SIALIC ACID TRAP TRANSPORTER PERMEASE PROTEIN SIAT-RELATED"/>
    <property type="match status" value="1"/>
</dbReference>
<feature type="transmembrane region" description="Helical" evidence="7">
    <location>
        <begin position="223"/>
        <end position="244"/>
    </location>
</feature>
<dbReference type="OrthoDB" id="9785600at2"/>
<feature type="transmembrane region" description="Helical" evidence="7">
    <location>
        <begin position="181"/>
        <end position="202"/>
    </location>
</feature>
<evidence type="ECO:0000256" key="3">
    <source>
        <dbReference type="ARBA" id="ARBA00022519"/>
    </source>
</evidence>
<reference evidence="9 10" key="1">
    <citation type="journal article" date="2016" name="Appl. Environ. Microbiol.">
        <title>Function and Phylogeny of Bacterial Butyryl Coenzyme A:Acetate Transferases and Their Diversity in the Proximal Colon of Swine.</title>
        <authorList>
            <person name="Trachsel J."/>
            <person name="Bayles D.O."/>
            <person name="Looft T."/>
            <person name="Levine U.Y."/>
            <person name="Allen H.K."/>
        </authorList>
    </citation>
    <scope>NUCLEOTIDE SEQUENCE [LARGE SCALE GENOMIC DNA]</scope>
    <source>
        <strain evidence="9 10">68-3-10</strain>
    </source>
</reference>
<feature type="transmembrane region" description="Helical" evidence="7">
    <location>
        <begin position="281"/>
        <end position="300"/>
    </location>
</feature>
<dbReference type="Pfam" id="PF06808">
    <property type="entry name" value="DctM"/>
    <property type="match status" value="1"/>
</dbReference>
<keyword evidence="3" id="KW-0997">Cell inner membrane</keyword>
<dbReference type="InterPro" id="IPR010656">
    <property type="entry name" value="DctM"/>
</dbReference>
<gene>
    <name evidence="9" type="ORF">BHK98_05430</name>
</gene>
<organism evidence="9 10">
    <name type="scientific">Hornefia porci</name>
    <dbReference type="NCBI Taxonomy" id="2652292"/>
    <lineage>
        <taxon>Bacteria</taxon>
        <taxon>Bacillati</taxon>
        <taxon>Bacillota</taxon>
        <taxon>Clostridia</taxon>
        <taxon>Peptostreptococcales</taxon>
        <taxon>Anaerovoracaceae</taxon>
        <taxon>Hornefia</taxon>
    </lineage>
</organism>
<dbReference type="InterPro" id="IPR004681">
    <property type="entry name" value="TRAP_DctM"/>
</dbReference>
<evidence type="ECO:0000256" key="6">
    <source>
        <dbReference type="ARBA" id="ARBA00023136"/>
    </source>
</evidence>
<keyword evidence="10" id="KW-1185">Reference proteome</keyword>
<dbReference type="PIRSF" id="PIRSF006066">
    <property type="entry name" value="HI0050"/>
    <property type="match status" value="1"/>
</dbReference>
<sequence>MTAGITFAIIGVAALIILVVMGVHIGVALGAVGFFGLAACLGPRQAIAMVGLVGYNNIATFDYAVIPLFIMMGMLATAVGISTQSYDCLAKWLGKVPGGLGVATTLGCAAFGTMNGSPLVTASVFGKIAGPEMTKYGYDKYLTYGMISASGNIGQLIPPSILIVIYGALSGDSIGRLLMAGISPGIALTIGFSAFTVITAIVRPHLFPKVTAKYSMREKVRSLKDLIPIVVVAIIIIGGIFTGVFSSAEAGAIGCLVFFVYGFLVRVPLEKLKTAVIDTVENAAMLFLILACSSMFAKFMTVSGLAEAVTTLVTTSNLSSVLFLFGTVVVLFILGCFMDAYSSIALTIPIFYPAAVALGIDPIHFDIVAIIALHMGGLTPPVGLCVYSAKSVAPDDVDVMGIFKGAFPYLIVMIIIEIIYIFVPSLSLAIPNAMFN</sequence>
<keyword evidence="5 7" id="KW-1133">Transmembrane helix</keyword>
<dbReference type="NCBIfam" id="TIGR00786">
    <property type="entry name" value="dctM"/>
    <property type="match status" value="1"/>
</dbReference>
<dbReference type="STRING" id="1261640.BHK98_05430"/>
<comment type="caution">
    <text evidence="9">The sequence shown here is derived from an EMBL/GenBank/DDBJ whole genome shotgun (WGS) entry which is preliminary data.</text>
</comment>
<feature type="transmembrane region" description="Helical" evidence="7">
    <location>
        <begin position="250"/>
        <end position="269"/>
    </location>
</feature>
<comment type="subcellular location">
    <subcellularLocation>
        <location evidence="1">Cell inner membrane</location>
        <topology evidence="1">Multi-pass membrane protein</topology>
    </subcellularLocation>
</comment>
<evidence type="ECO:0000256" key="1">
    <source>
        <dbReference type="ARBA" id="ARBA00004429"/>
    </source>
</evidence>
<feature type="transmembrane region" description="Helical" evidence="7">
    <location>
        <begin position="101"/>
        <end position="129"/>
    </location>
</feature>
<dbReference type="AlphaFoldDB" id="A0A1Q9JH77"/>
<dbReference type="GO" id="GO:0005886">
    <property type="term" value="C:plasma membrane"/>
    <property type="evidence" value="ECO:0007669"/>
    <property type="project" value="UniProtKB-SubCell"/>
</dbReference>
<evidence type="ECO:0000256" key="7">
    <source>
        <dbReference type="SAM" id="Phobius"/>
    </source>
</evidence>
<proteinExistence type="predicted"/>
<feature type="transmembrane region" description="Helical" evidence="7">
    <location>
        <begin position="350"/>
        <end position="373"/>
    </location>
</feature>
<feature type="domain" description="TRAP C4-dicarboxylate transport system permease DctM subunit" evidence="8">
    <location>
        <begin position="13"/>
        <end position="425"/>
    </location>
</feature>
<evidence type="ECO:0000313" key="9">
    <source>
        <dbReference type="EMBL" id="OLR55550.1"/>
    </source>
</evidence>
<evidence type="ECO:0000259" key="8">
    <source>
        <dbReference type="Pfam" id="PF06808"/>
    </source>
</evidence>
<keyword evidence="4 7" id="KW-0812">Transmembrane</keyword>
<evidence type="ECO:0000313" key="10">
    <source>
        <dbReference type="Proteomes" id="UP000187404"/>
    </source>
</evidence>
<dbReference type="RefSeq" id="WP_075712543.1">
    <property type="nucleotide sequence ID" value="NZ_MJIE01000001.1"/>
</dbReference>
<dbReference type="PANTHER" id="PTHR33362:SF5">
    <property type="entry name" value="C4-DICARBOXYLATE TRAP TRANSPORTER LARGE PERMEASE PROTEIN DCTM"/>
    <property type="match status" value="1"/>
</dbReference>
<evidence type="ECO:0000256" key="4">
    <source>
        <dbReference type="ARBA" id="ARBA00022692"/>
    </source>
</evidence>
<dbReference type="Proteomes" id="UP000187404">
    <property type="component" value="Unassembled WGS sequence"/>
</dbReference>